<keyword evidence="1" id="KW-0812">Transmembrane</keyword>
<feature type="transmembrane region" description="Helical" evidence="1">
    <location>
        <begin position="111"/>
        <end position="132"/>
    </location>
</feature>
<accession>A0ABW2HXA7</accession>
<protein>
    <submittedName>
        <fullName evidence="2">VUT family protein</fullName>
    </submittedName>
</protein>
<dbReference type="InterPro" id="IPR003744">
    <property type="entry name" value="YhhQ"/>
</dbReference>
<evidence type="ECO:0000313" key="2">
    <source>
        <dbReference type="EMBL" id="MFC7276254.1"/>
    </source>
</evidence>
<feature type="transmembrane region" description="Helical" evidence="1">
    <location>
        <begin position="30"/>
        <end position="48"/>
    </location>
</feature>
<dbReference type="Pfam" id="PF02592">
    <property type="entry name" value="Vut_1"/>
    <property type="match status" value="1"/>
</dbReference>
<reference evidence="3" key="1">
    <citation type="journal article" date="2019" name="Int. J. Syst. Evol. Microbiol.">
        <title>The Global Catalogue of Microorganisms (GCM) 10K type strain sequencing project: providing services to taxonomists for standard genome sequencing and annotation.</title>
        <authorList>
            <consortium name="The Broad Institute Genomics Platform"/>
            <consortium name="The Broad Institute Genome Sequencing Center for Infectious Disease"/>
            <person name="Wu L."/>
            <person name="Ma J."/>
        </authorList>
    </citation>
    <scope>NUCLEOTIDE SEQUENCE [LARGE SCALE GENOMIC DNA]</scope>
    <source>
        <strain evidence="3">XZYJT-10</strain>
    </source>
</reference>
<keyword evidence="1" id="KW-0472">Membrane</keyword>
<comment type="caution">
    <text evidence="2">The sequence shown here is derived from an EMBL/GenBank/DDBJ whole genome shotgun (WGS) entry which is preliminary data.</text>
</comment>
<keyword evidence="1" id="KW-1133">Transmembrane helix</keyword>
<dbReference type="EMBL" id="JBHTBJ010000013">
    <property type="protein sequence ID" value="MFC7276254.1"/>
    <property type="molecule type" value="Genomic_DNA"/>
</dbReference>
<name>A0ABW2HXA7_9ACTN</name>
<dbReference type="RefSeq" id="WP_378970328.1">
    <property type="nucleotide sequence ID" value="NZ_JBHTBJ010000013.1"/>
</dbReference>
<sequence>MTRYPLAIASAAAFVALVVASNWLTAEYGLIGGFVTAGTFTAGLVLAARDAVRETAGVWSALGCVAVGAGLSVFMSTPALALASGVAFAVSEAVDTLVYEPLRRQGRVRALAWSNLVGSVVDSLLFLTIAGFPLWPAIVGQVAVKWVMCVALPLLAIGGVRAVLRYRVRAEGA</sequence>
<gene>
    <name evidence="2" type="ORF">ACFQS1_19855</name>
</gene>
<keyword evidence="3" id="KW-1185">Reference proteome</keyword>
<evidence type="ECO:0000313" key="3">
    <source>
        <dbReference type="Proteomes" id="UP001596548"/>
    </source>
</evidence>
<feature type="transmembrane region" description="Helical" evidence="1">
    <location>
        <begin position="144"/>
        <end position="164"/>
    </location>
</feature>
<proteinExistence type="predicted"/>
<evidence type="ECO:0000256" key="1">
    <source>
        <dbReference type="SAM" id="Phobius"/>
    </source>
</evidence>
<dbReference type="Proteomes" id="UP001596548">
    <property type="component" value="Unassembled WGS sequence"/>
</dbReference>
<organism evidence="2 3">
    <name type="scientific">Paractinoplanes rhizophilus</name>
    <dbReference type="NCBI Taxonomy" id="1416877"/>
    <lineage>
        <taxon>Bacteria</taxon>
        <taxon>Bacillati</taxon>
        <taxon>Actinomycetota</taxon>
        <taxon>Actinomycetes</taxon>
        <taxon>Micromonosporales</taxon>
        <taxon>Micromonosporaceae</taxon>
        <taxon>Paractinoplanes</taxon>
    </lineage>
</organism>